<keyword evidence="2" id="KW-1185">Reference proteome</keyword>
<dbReference type="Proteomes" id="UP000236584">
    <property type="component" value="Plasmid unnamed2"/>
</dbReference>
<dbReference type="KEGG" id="srub:C2R22_22235"/>
<geneLocation type="plasmid" evidence="1">
    <name>unnamed2</name>
</geneLocation>
<sequence>MRPFRAGEAAYERSIAIDASTIGDITITVAVSANRTDELAILDSIYTAAQGYPFFPFRDKSHDLTYEDSIGFFETVVQDNSQYLKATTHLGRDGSDPERVEAVQSAVLAEQVGVEDALVILDGNEDKAERFGRAITGISGSCPPMATCIQSELYYPTSLLADLCASHLAYQIDHPRHCSEVTPTAPVTKEEFNHLWGPAYNEIVNSSTPVYTEPIEHRRAETVPTRMTCWFEGVMGGGEPVQFESSVRPIVQYARREGYEELATRLSEV</sequence>
<dbReference type="AlphaFoldDB" id="A0A2I8VQY6"/>
<evidence type="ECO:0000313" key="2">
    <source>
        <dbReference type="Proteomes" id="UP000236584"/>
    </source>
</evidence>
<protein>
    <submittedName>
        <fullName evidence="1">Uncharacterized protein</fullName>
    </submittedName>
</protein>
<proteinExistence type="predicted"/>
<dbReference type="OrthoDB" id="333466at2157"/>
<name>A0A2I8VQY6_9EURY</name>
<accession>A0A2I8VQY6</accession>
<organism evidence="1 2">
    <name type="scientific">Salinigranum rubrum</name>
    <dbReference type="NCBI Taxonomy" id="755307"/>
    <lineage>
        <taxon>Archaea</taxon>
        <taxon>Methanobacteriati</taxon>
        <taxon>Methanobacteriota</taxon>
        <taxon>Stenosarchaea group</taxon>
        <taxon>Halobacteria</taxon>
        <taxon>Halobacteriales</taxon>
        <taxon>Haloferacaceae</taxon>
        <taxon>Salinigranum</taxon>
    </lineage>
</organism>
<keyword evidence="1" id="KW-0614">Plasmid</keyword>
<dbReference type="EMBL" id="CP026311">
    <property type="protein sequence ID" value="AUV84284.1"/>
    <property type="molecule type" value="Genomic_DNA"/>
</dbReference>
<reference evidence="1 2" key="1">
    <citation type="submission" date="2018-01" db="EMBL/GenBank/DDBJ databases">
        <title>Complete genome sequence of Salinigranum rubrum GX10T, an extremely halophilic archaeon isolated from a marine solar saltern.</title>
        <authorList>
            <person name="Han S."/>
        </authorList>
    </citation>
    <scope>NUCLEOTIDE SEQUENCE [LARGE SCALE GENOMIC DNA]</scope>
    <source>
        <strain evidence="1 2">GX10</strain>
        <plasmid evidence="2">Plasmid unnamed2</plasmid>
    </source>
</reference>
<gene>
    <name evidence="1" type="ORF">C2R22_22235</name>
</gene>
<evidence type="ECO:0000313" key="1">
    <source>
        <dbReference type="EMBL" id="AUV84284.1"/>
    </source>
</evidence>